<dbReference type="PROSITE" id="PS50011">
    <property type="entry name" value="PROTEIN_KINASE_DOM"/>
    <property type="match status" value="1"/>
</dbReference>
<keyword evidence="3 8" id="KW-0547">Nucleotide-binding</keyword>
<dbReference type="InterPro" id="IPR011009">
    <property type="entry name" value="Kinase-like_dom_sf"/>
</dbReference>
<comment type="catalytic activity">
    <reaction evidence="7">
        <text>L-seryl-[protein] + ATP = O-phospho-L-seryl-[protein] + ADP + H(+)</text>
        <dbReference type="Rhea" id="RHEA:17989"/>
        <dbReference type="Rhea" id="RHEA-COMP:9863"/>
        <dbReference type="Rhea" id="RHEA-COMP:11604"/>
        <dbReference type="ChEBI" id="CHEBI:15378"/>
        <dbReference type="ChEBI" id="CHEBI:29999"/>
        <dbReference type="ChEBI" id="CHEBI:30616"/>
        <dbReference type="ChEBI" id="CHEBI:83421"/>
        <dbReference type="ChEBI" id="CHEBI:456216"/>
        <dbReference type="EC" id="2.7.11.24"/>
    </reaction>
</comment>
<comment type="cofactor">
    <cofactor evidence="9">
        <name>Mg(2+)</name>
        <dbReference type="ChEBI" id="CHEBI:18420"/>
    </cofactor>
</comment>
<evidence type="ECO:0000256" key="9">
    <source>
        <dbReference type="RuleBase" id="RU361165"/>
    </source>
</evidence>
<dbReference type="InterPro" id="IPR050117">
    <property type="entry name" value="MAPK"/>
</dbReference>
<evidence type="ECO:0000313" key="11">
    <source>
        <dbReference type="Proteomes" id="UP000269396"/>
    </source>
</evidence>
<evidence type="ECO:0000256" key="1">
    <source>
        <dbReference type="ARBA" id="ARBA00022527"/>
    </source>
</evidence>
<dbReference type="FunFam" id="3.30.200.20:FF:000961">
    <property type="entry name" value="Mitogen-activated protein kinase"/>
    <property type="match status" value="1"/>
</dbReference>
<dbReference type="PANTHER" id="PTHR24055">
    <property type="entry name" value="MITOGEN-ACTIVATED PROTEIN KINASE"/>
    <property type="match status" value="1"/>
</dbReference>
<dbReference type="STRING" id="31246.A0A183PG02"/>
<keyword evidence="1 8" id="KW-0723">Serine/threonine-protein kinase</keyword>
<dbReference type="Proteomes" id="UP000269396">
    <property type="component" value="Unassembled WGS sequence"/>
</dbReference>
<evidence type="ECO:0000256" key="6">
    <source>
        <dbReference type="ARBA" id="ARBA00047592"/>
    </source>
</evidence>
<keyword evidence="4 9" id="KW-0418">Kinase</keyword>
<reference evidence="10 11" key="1">
    <citation type="submission" date="2018-11" db="EMBL/GenBank/DDBJ databases">
        <authorList>
            <consortium name="Pathogen Informatics"/>
        </authorList>
    </citation>
    <scope>NUCLEOTIDE SEQUENCE [LARGE SCALE GENOMIC DNA]</scope>
    <source>
        <strain>Denwood</strain>
        <strain evidence="11">Zambia</strain>
    </source>
</reference>
<name>A0A183PG02_9TREM</name>
<dbReference type="Pfam" id="PF00069">
    <property type="entry name" value="Pkinase"/>
    <property type="match status" value="1"/>
</dbReference>
<dbReference type="PROSITE" id="PS00108">
    <property type="entry name" value="PROTEIN_KINASE_ST"/>
    <property type="match status" value="1"/>
</dbReference>
<evidence type="ECO:0000256" key="7">
    <source>
        <dbReference type="ARBA" id="ARBA00048312"/>
    </source>
</evidence>
<sequence length="373" mass="41649">MLVPISFSYSTETYQKQFLNTSTLLPKSHLAFPNVLPYSEKVEVMFNGLQTAPSLRCANPMPQIGHPFIIGGPVLAVGKSTFSPAGYGNSQRLENGFVFQPSLTRKVYMPEKSLGFGAFGVVWMVVDPRTGDQVALKRIPNIFESVVSAKRAYRELKLLFSLKHLNIVRLIDVVKVSSSSLFSEVSVLCEYMDTDLHKIIVSTQYLSLEHVKLFVYQILRGLKYLHSAGVIHRDLKPGNLLVNSDCLLKSSSSFRQLDMIFNLLGSPNAMELIDLVGFPSSSIDFIRNCPVRPFNHDAVSRILVPANTHYFQSPTENPPDPNLINLFTGLLSFSSVSGAFNVYYLCDTGIFSSIKYTYKDVALFAIRLLSSFF</sequence>
<keyword evidence="11" id="KW-1185">Reference proteome</keyword>
<dbReference type="PROSITE" id="PS00107">
    <property type="entry name" value="PROTEIN_KINASE_ATP"/>
    <property type="match status" value="1"/>
</dbReference>
<dbReference type="InterPro" id="IPR000719">
    <property type="entry name" value="Prot_kinase_dom"/>
</dbReference>
<dbReference type="Gene3D" id="3.30.200.20">
    <property type="entry name" value="Phosphorylase Kinase, domain 1"/>
    <property type="match status" value="1"/>
</dbReference>
<keyword evidence="9" id="KW-0460">Magnesium</keyword>
<evidence type="ECO:0000256" key="8">
    <source>
        <dbReference type="RuleBase" id="RU000304"/>
    </source>
</evidence>
<dbReference type="EMBL" id="UZAL01033348">
    <property type="protein sequence ID" value="VDP63163.1"/>
    <property type="molecule type" value="Genomic_DNA"/>
</dbReference>
<comment type="activity regulation">
    <text evidence="9">Activated by threonine and tyrosine phosphorylation.</text>
</comment>
<dbReference type="InterPro" id="IPR003527">
    <property type="entry name" value="MAP_kinase_CS"/>
</dbReference>
<evidence type="ECO:0000256" key="2">
    <source>
        <dbReference type="ARBA" id="ARBA00022679"/>
    </source>
</evidence>
<dbReference type="AlphaFoldDB" id="A0A183PG02"/>
<accession>A0A183PG02</accession>
<dbReference type="SMART" id="SM00220">
    <property type="entry name" value="S_TKc"/>
    <property type="match status" value="1"/>
</dbReference>
<comment type="catalytic activity">
    <reaction evidence="6 9">
        <text>L-threonyl-[protein] + ATP = O-phospho-L-threonyl-[protein] + ADP + H(+)</text>
        <dbReference type="Rhea" id="RHEA:46608"/>
        <dbReference type="Rhea" id="RHEA-COMP:11060"/>
        <dbReference type="Rhea" id="RHEA-COMP:11605"/>
        <dbReference type="ChEBI" id="CHEBI:15378"/>
        <dbReference type="ChEBI" id="CHEBI:30013"/>
        <dbReference type="ChEBI" id="CHEBI:30616"/>
        <dbReference type="ChEBI" id="CHEBI:61977"/>
        <dbReference type="ChEBI" id="CHEBI:456216"/>
        <dbReference type="EC" id="2.7.11.24"/>
    </reaction>
</comment>
<keyword evidence="2 9" id="KW-0808">Transferase</keyword>
<gene>
    <name evidence="10" type="ORF">SMTD_LOCUS13288</name>
</gene>
<proteinExistence type="inferred from homology"/>
<dbReference type="PROSITE" id="PS01351">
    <property type="entry name" value="MAPK"/>
    <property type="match status" value="1"/>
</dbReference>
<evidence type="ECO:0000256" key="3">
    <source>
        <dbReference type="ARBA" id="ARBA00022741"/>
    </source>
</evidence>
<evidence type="ECO:0000256" key="5">
    <source>
        <dbReference type="ARBA" id="ARBA00022840"/>
    </source>
</evidence>
<protein>
    <recommendedName>
        <fullName evidence="9">Mitogen-activated protein kinase</fullName>
        <ecNumber evidence="9">2.7.11.24</ecNumber>
    </recommendedName>
</protein>
<comment type="similarity">
    <text evidence="9">Belongs to the protein kinase superfamily. Ser/Thr protein kinase family. MAP kinase subfamily.</text>
</comment>
<evidence type="ECO:0000313" key="10">
    <source>
        <dbReference type="EMBL" id="VDP63163.1"/>
    </source>
</evidence>
<dbReference type="GO" id="GO:0005524">
    <property type="term" value="F:ATP binding"/>
    <property type="evidence" value="ECO:0007669"/>
    <property type="project" value="UniProtKB-UniRule"/>
</dbReference>
<evidence type="ECO:0000256" key="4">
    <source>
        <dbReference type="ARBA" id="ARBA00022777"/>
    </source>
</evidence>
<dbReference type="EC" id="2.7.11.24" evidence="9"/>
<dbReference type="GO" id="GO:0004707">
    <property type="term" value="F:MAP kinase activity"/>
    <property type="evidence" value="ECO:0007669"/>
    <property type="project" value="UniProtKB-EC"/>
</dbReference>
<dbReference type="InterPro" id="IPR008271">
    <property type="entry name" value="Ser/Thr_kinase_AS"/>
</dbReference>
<dbReference type="Gene3D" id="1.10.510.10">
    <property type="entry name" value="Transferase(Phosphotransferase) domain 1"/>
    <property type="match status" value="1"/>
</dbReference>
<keyword evidence="5 8" id="KW-0067">ATP-binding</keyword>
<dbReference type="SUPFAM" id="SSF56112">
    <property type="entry name" value="Protein kinase-like (PK-like)"/>
    <property type="match status" value="1"/>
</dbReference>
<dbReference type="InterPro" id="IPR017441">
    <property type="entry name" value="Protein_kinase_ATP_BS"/>
</dbReference>
<organism evidence="10 11">
    <name type="scientific">Schistosoma mattheei</name>
    <dbReference type="NCBI Taxonomy" id="31246"/>
    <lineage>
        <taxon>Eukaryota</taxon>
        <taxon>Metazoa</taxon>
        <taxon>Spiralia</taxon>
        <taxon>Lophotrochozoa</taxon>
        <taxon>Platyhelminthes</taxon>
        <taxon>Trematoda</taxon>
        <taxon>Digenea</taxon>
        <taxon>Strigeidida</taxon>
        <taxon>Schistosomatoidea</taxon>
        <taxon>Schistosomatidae</taxon>
        <taxon>Schistosoma</taxon>
    </lineage>
</organism>